<feature type="chain" id="PRO_5016601051" description="Outer membrane protein assembly factor BamD" evidence="4">
    <location>
        <begin position="23"/>
        <end position="999"/>
    </location>
</feature>
<feature type="repeat" description="TPR" evidence="3">
    <location>
        <begin position="616"/>
        <end position="649"/>
    </location>
</feature>
<dbReference type="Gene3D" id="1.25.40.10">
    <property type="entry name" value="Tetratricopeptide repeat domain"/>
    <property type="match status" value="8"/>
</dbReference>
<dbReference type="PANTHER" id="PTHR45586">
    <property type="entry name" value="TPR REPEAT-CONTAINING PROTEIN PA4667"/>
    <property type="match status" value="1"/>
</dbReference>
<evidence type="ECO:0000256" key="1">
    <source>
        <dbReference type="ARBA" id="ARBA00022737"/>
    </source>
</evidence>
<dbReference type="PROSITE" id="PS50005">
    <property type="entry name" value="TPR"/>
    <property type="match status" value="3"/>
</dbReference>
<dbReference type="Pfam" id="PF13432">
    <property type="entry name" value="TPR_16"/>
    <property type="match status" value="3"/>
</dbReference>
<evidence type="ECO:0000256" key="2">
    <source>
        <dbReference type="ARBA" id="ARBA00022803"/>
    </source>
</evidence>
<dbReference type="InterPro" id="IPR011990">
    <property type="entry name" value="TPR-like_helical_dom_sf"/>
</dbReference>
<evidence type="ECO:0000313" key="6">
    <source>
        <dbReference type="Proteomes" id="UP000262954"/>
    </source>
</evidence>
<sequence length="999" mass="114033">MKRSLLYTLLFCLSLSLYSVQGQVSYRSETPYIIFAKGKKMFQVHNYNGCIDLLTRFKTLSKDTKLNQEADYMIAVSSYANRSPQALKLLERFIEQYGWSSGIPKARMLIGNLYLFDRKYEKANRQYALVDMERLSPEDQEEYLFRAGLSQLKSGNTEKAKPYFSALSSVGKKYREASIYYNAYIDYTGKQYNGAKAGFSQVKSNPEFGANAKYYLAQIALNDQQYGQVIQEGLQLLSEYPDHEFNSEINRIVGESYYYEGDNDNAIQYLNRYVTNTKDPLRESLYLLGIAYFKSGNYPSAIEYLKQTTTGNDALMQNAYLYLGQSYLKTGDKTNARLAFDIASRYDFDRQVQETALYNYALNIHESTVSPFGESVTVFEKFLNLFPSSRYADAINDYLVDVYMTSRNYGAALNSINKIKRPTDKIMKAKQRILFRLGTESFTNNNLSEARKYFSSAIQLGNYDANARSQAYLWKGECDYREGKFADAAANYRQYLSSNKNIDPLARYNLGYAYFKQHDFVSARNSFQQYVNSSKESSATNMIADAWNRIGDCFYSARQFAQAEESYAKAREIAPTTGDYALYQKGIMAGLQRKYNEKISILQNLLQDYPHSEYIDDALLEQGLTYTAIQQNDRAVSVFEKLIREFPQTVPARKAGIQLGIAYFNSNQPEKSIAAYKQVIGNYPGSDEAKVAIDDLKAVYLDQNDIAAYASYLESLGGAVKYEVSELDSLAFLAAERAFLKAPTNSSADGLIKYIQTYPEGAFLIPAHYYLGSFYYDQKKYDEAEAELQKVLQQPDSPLAEETLVKLSDIQVIRKEYPTALNTYKVLEIKATGKENRLTARLGILRMAKELKQNEEIIAIANKLLEDPNLSPEWMSEARYEKANALVSTGNIDKAAEEWKILSRDTRTSQGAEAAYRLAQYYFDRQKSADAEKEINLFIEAGTSHQYWLARAFILLADINIAKKENFQAKQYLLSLQNNYNAQDDIQNMIENRLKQIGK</sequence>
<keyword evidence="1" id="KW-0677">Repeat</keyword>
<dbReference type="Pfam" id="PF13174">
    <property type="entry name" value="TPR_6"/>
    <property type="match status" value="4"/>
</dbReference>
<dbReference type="SUPFAM" id="SSF48452">
    <property type="entry name" value="TPR-like"/>
    <property type="match status" value="5"/>
</dbReference>
<evidence type="ECO:0000313" key="5">
    <source>
        <dbReference type="EMBL" id="HBJ08600.1"/>
    </source>
</evidence>
<protein>
    <recommendedName>
        <fullName evidence="7">Outer membrane protein assembly factor BamD</fullName>
    </recommendedName>
</protein>
<keyword evidence="2 3" id="KW-0802">TPR repeat</keyword>
<evidence type="ECO:0000256" key="4">
    <source>
        <dbReference type="SAM" id="SignalP"/>
    </source>
</evidence>
<dbReference type="InterPro" id="IPR051012">
    <property type="entry name" value="CellSynth/LPSAsmb/PSIAsmb"/>
</dbReference>
<dbReference type="PANTHER" id="PTHR45586:SF1">
    <property type="entry name" value="LIPOPOLYSACCHARIDE ASSEMBLY PROTEIN B"/>
    <property type="match status" value="1"/>
</dbReference>
<name>A0A354M261_9BACT</name>
<evidence type="ECO:0000256" key="3">
    <source>
        <dbReference type="PROSITE-ProRule" id="PRU00339"/>
    </source>
</evidence>
<feature type="repeat" description="TPR" evidence="3">
    <location>
        <begin position="765"/>
        <end position="798"/>
    </location>
</feature>
<proteinExistence type="predicted"/>
<dbReference type="InterPro" id="IPR019734">
    <property type="entry name" value="TPR_rpt"/>
</dbReference>
<dbReference type="EMBL" id="DNWC01000084">
    <property type="protein sequence ID" value="HBJ08600.1"/>
    <property type="molecule type" value="Genomic_DNA"/>
</dbReference>
<organism evidence="5 6">
    <name type="scientific">Coprobacter fastidiosus</name>
    <dbReference type="NCBI Taxonomy" id="1099853"/>
    <lineage>
        <taxon>Bacteria</taxon>
        <taxon>Pseudomonadati</taxon>
        <taxon>Bacteroidota</taxon>
        <taxon>Bacteroidia</taxon>
        <taxon>Bacteroidales</taxon>
        <taxon>Barnesiellaceae</taxon>
        <taxon>Coprobacter</taxon>
    </lineage>
</organism>
<keyword evidence="4" id="KW-0732">Signal</keyword>
<dbReference type="AlphaFoldDB" id="A0A354M261"/>
<dbReference type="Pfam" id="PF13181">
    <property type="entry name" value="TPR_8"/>
    <property type="match status" value="1"/>
</dbReference>
<dbReference type="SMART" id="SM00028">
    <property type="entry name" value="TPR"/>
    <property type="match status" value="12"/>
</dbReference>
<evidence type="ECO:0008006" key="7">
    <source>
        <dbReference type="Google" id="ProtNLM"/>
    </source>
</evidence>
<gene>
    <name evidence="5" type="ORF">DDY73_06295</name>
</gene>
<feature type="repeat" description="TPR" evidence="3">
    <location>
        <begin position="544"/>
        <end position="577"/>
    </location>
</feature>
<dbReference type="RefSeq" id="WP_278714801.1">
    <property type="nucleotide sequence ID" value="NZ_CATXLH010000123.1"/>
</dbReference>
<accession>A0A354M261</accession>
<feature type="signal peptide" evidence="4">
    <location>
        <begin position="1"/>
        <end position="22"/>
    </location>
</feature>
<reference evidence="5 6" key="1">
    <citation type="journal article" date="2018" name="Nat. Biotechnol.">
        <title>A standardized bacterial taxonomy based on genome phylogeny substantially revises the tree of life.</title>
        <authorList>
            <person name="Parks D.H."/>
            <person name="Chuvochina M."/>
            <person name="Waite D.W."/>
            <person name="Rinke C."/>
            <person name="Skarshewski A."/>
            <person name="Chaumeil P.A."/>
            <person name="Hugenholtz P."/>
        </authorList>
    </citation>
    <scope>NUCLEOTIDE SEQUENCE [LARGE SCALE GENOMIC DNA]</scope>
    <source>
        <strain evidence="5">UBA11482</strain>
    </source>
</reference>
<dbReference type="Proteomes" id="UP000262954">
    <property type="component" value="Unassembled WGS sequence"/>
</dbReference>
<comment type="caution">
    <text evidence="5">The sequence shown here is derived from an EMBL/GenBank/DDBJ whole genome shotgun (WGS) entry which is preliminary data.</text>
</comment>